<protein>
    <submittedName>
        <fullName evidence="1">DUF5309 family protein</fullName>
    </submittedName>
</protein>
<reference evidence="1 2" key="1">
    <citation type="submission" date="2020-07" db="EMBL/GenBank/DDBJ databases">
        <authorList>
            <person name="Feng H."/>
        </authorList>
    </citation>
    <scope>NUCLEOTIDE SEQUENCE [LARGE SCALE GENOMIC DNA]</scope>
    <source>
        <strain evidence="2">s-11</strain>
    </source>
</reference>
<evidence type="ECO:0000313" key="1">
    <source>
        <dbReference type="EMBL" id="MBA4542895.1"/>
    </source>
</evidence>
<keyword evidence="2" id="KW-1185">Reference proteome</keyword>
<dbReference type="OrthoDB" id="2557250at2"/>
<dbReference type="EMBL" id="JACEIP010000010">
    <property type="protein sequence ID" value="MBA4542895.1"/>
    <property type="molecule type" value="Genomic_DNA"/>
</dbReference>
<organism evidence="1 2">
    <name type="scientific">Thermoactinomyces daqus</name>
    <dbReference type="NCBI Taxonomy" id="1329516"/>
    <lineage>
        <taxon>Bacteria</taxon>
        <taxon>Bacillati</taxon>
        <taxon>Bacillota</taxon>
        <taxon>Bacilli</taxon>
        <taxon>Bacillales</taxon>
        <taxon>Thermoactinomycetaceae</taxon>
        <taxon>Thermoactinomyces</taxon>
    </lineage>
</organism>
<gene>
    <name evidence="1" type="ORF">H1164_08270</name>
</gene>
<dbReference type="RefSeq" id="WP_033101875.1">
    <property type="nucleotide sequence ID" value="NZ_JACEIP010000010.1"/>
</dbReference>
<dbReference type="Proteomes" id="UP000530514">
    <property type="component" value="Unassembled WGS sequence"/>
</dbReference>
<dbReference type="AlphaFoldDB" id="A0A7W2AI48"/>
<dbReference type="Pfam" id="PF17236">
    <property type="entry name" value="SU10_MCP"/>
    <property type="match status" value="1"/>
</dbReference>
<comment type="caution">
    <text evidence="1">The sequence shown here is derived from an EMBL/GenBank/DDBJ whole genome shotgun (WGS) entry which is preliminary data.</text>
</comment>
<dbReference type="InterPro" id="IPR035198">
    <property type="entry name" value="SU10_MCP"/>
</dbReference>
<proteinExistence type="predicted"/>
<accession>A0A7W2AI48</accession>
<name>A0A7W2AI48_9BACL</name>
<sequence length="369" mass="40633">MAKNPIYKADLVGIQESVVDEMLLLNPHDTPLISLLGFGQPITNVKHEWIEDAMLPDETAINNGEGYLATDTSLVVDDASIFAANDVIKIGEELLLVTAVDAGTNTLTVVRGYAGTTAAAIADDAKVQFMFVEGTEGADARTARKSSRVRVDNITQIIDETIEVSGTALSMSLYGTNGQDPYEYERAKKLMVVAHQLEKALINGIKYENGQVRQMNGVRKFVNTNVSNLQGATLKLDDINQLAQDIYEAGGFKGGSQHIIMVPAKQKVVISNLQADKLRLTQQETFRGQVVDTIVTDFGKFPVILNNNLDPNELFMIDLNRIQIRPLAGREFFHEYLGKKGDYVTGQIVGEYTLEFKQEKAHGRIKNLA</sequence>
<evidence type="ECO:0000313" key="2">
    <source>
        <dbReference type="Proteomes" id="UP000530514"/>
    </source>
</evidence>